<proteinExistence type="inferred from homology"/>
<dbReference type="EMBL" id="NSKE01000004">
    <property type="protein sequence ID" value="PAU94612.1"/>
    <property type="molecule type" value="Genomic_DNA"/>
</dbReference>
<evidence type="ECO:0000256" key="9">
    <source>
        <dbReference type="ARBA" id="ARBA00023136"/>
    </source>
</evidence>
<evidence type="ECO:0000256" key="4">
    <source>
        <dbReference type="ARBA" id="ARBA00022475"/>
    </source>
</evidence>
<evidence type="ECO:0000256" key="2">
    <source>
        <dbReference type="ARBA" id="ARBA00021714"/>
    </source>
</evidence>
<evidence type="ECO:0000256" key="5">
    <source>
        <dbReference type="ARBA" id="ARBA00022692"/>
    </source>
</evidence>
<evidence type="ECO:0000256" key="6">
    <source>
        <dbReference type="ARBA" id="ARBA00022795"/>
    </source>
</evidence>
<dbReference type="Proteomes" id="UP000218831">
    <property type="component" value="Unassembled WGS sequence"/>
</dbReference>
<dbReference type="PRINTS" id="PR01302">
    <property type="entry name" value="TYPE3IMPPROT"/>
</dbReference>
<feature type="transmembrane region" description="Helical" evidence="12">
    <location>
        <begin position="237"/>
        <end position="256"/>
    </location>
</feature>
<feature type="transmembrane region" description="Helical" evidence="12">
    <location>
        <begin position="106"/>
        <end position="125"/>
    </location>
</feature>
<comment type="similarity">
    <text evidence="1 12">Belongs to the FliP/MopC/SpaP family.</text>
</comment>
<dbReference type="OrthoDB" id="9805111at2"/>
<dbReference type="RefSeq" id="WP_095606153.1">
    <property type="nucleotide sequence ID" value="NZ_NSKE01000004.1"/>
</dbReference>
<comment type="caution">
    <text evidence="13">The sequence shown here is derived from an EMBL/GenBank/DDBJ whole genome shotgun (WGS) entry which is preliminary data.</text>
</comment>
<keyword evidence="10" id="KW-0975">Bacterial flagellum</keyword>
<evidence type="ECO:0000256" key="8">
    <source>
        <dbReference type="ARBA" id="ARBA00022989"/>
    </source>
</evidence>
<feature type="transmembrane region" description="Helical" evidence="12">
    <location>
        <begin position="61"/>
        <end position="94"/>
    </location>
</feature>
<organism evidence="13 14">
    <name type="scientific">Fodinibius salipaludis</name>
    <dbReference type="NCBI Taxonomy" id="2032627"/>
    <lineage>
        <taxon>Bacteria</taxon>
        <taxon>Pseudomonadati</taxon>
        <taxon>Balneolota</taxon>
        <taxon>Balneolia</taxon>
        <taxon>Balneolales</taxon>
        <taxon>Balneolaceae</taxon>
        <taxon>Fodinibius</taxon>
    </lineage>
</organism>
<gene>
    <name evidence="12 13" type="primary">fliP</name>
    <name evidence="13" type="ORF">CK503_07405</name>
</gene>
<keyword evidence="6 12" id="KW-1005">Bacterial flagellum biogenesis</keyword>
<keyword evidence="13" id="KW-0282">Flagellum</keyword>
<evidence type="ECO:0000256" key="1">
    <source>
        <dbReference type="ARBA" id="ARBA00006257"/>
    </source>
</evidence>
<keyword evidence="13" id="KW-0966">Cell projection</keyword>
<accession>A0A2A2GCV3</accession>
<dbReference type="PANTHER" id="PTHR30587">
    <property type="entry name" value="FLAGELLAR BIOSYNTHETIC PROTEIN FLIP"/>
    <property type="match status" value="1"/>
</dbReference>
<dbReference type="AlphaFoldDB" id="A0A2A2GCV3"/>
<keyword evidence="14" id="KW-1185">Reference proteome</keyword>
<reference evidence="13 14" key="1">
    <citation type="submission" date="2017-08" db="EMBL/GenBank/DDBJ databases">
        <title>Aliifodinibius alkalisoli sp. nov., isolated from saline alkaline soil.</title>
        <authorList>
            <person name="Liu D."/>
            <person name="Zhang G."/>
        </authorList>
    </citation>
    <scope>NUCLEOTIDE SEQUENCE [LARGE SCALE GENOMIC DNA]</scope>
    <source>
        <strain evidence="13 14">WN023</strain>
    </source>
</reference>
<dbReference type="NCBIfam" id="NF009438">
    <property type="entry name" value="PRK12797.1"/>
    <property type="match status" value="1"/>
</dbReference>
<dbReference type="InterPro" id="IPR005838">
    <property type="entry name" value="T3SS_IM_P"/>
</dbReference>
<keyword evidence="11 12" id="KW-1006">Bacterial flagellum protein export</keyword>
<dbReference type="PANTHER" id="PTHR30587:SF0">
    <property type="entry name" value="FLAGELLAR BIOSYNTHETIC PROTEIN FLIP"/>
    <property type="match status" value="1"/>
</dbReference>
<dbReference type="GO" id="GO:0009306">
    <property type="term" value="P:protein secretion"/>
    <property type="evidence" value="ECO:0007669"/>
    <property type="project" value="UniProtKB-UniRule"/>
</dbReference>
<dbReference type="InterPro" id="IPR005837">
    <property type="entry name" value="FliP"/>
</dbReference>
<dbReference type="GO" id="GO:0009425">
    <property type="term" value="C:bacterial-type flagellum basal body"/>
    <property type="evidence" value="ECO:0007669"/>
    <property type="project" value="UniProtKB-SubCell"/>
</dbReference>
<keyword evidence="9 12" id="KW-0472">Membrane</keyword>
<keyword evidence="13" id="KW-0969">Cilium</keyword>
<evidence type="ECO:0000256" key="12">
    <source>
        <dbReference type="RuleBase" id="RU362069"/>
    </source>
</evidence>
<comment type="function">
    <text evidence="12">Plays a role in the flagellum-specific transport system.</text>
</comment>
<keyword evidence="5 12" id="KW-0812">Transmembrane</keyword>
<feature type="transmembrane region" description="Helical" evidence="12">
    <location>
        <begin position="210"/>
        <end position="231"/>
    </location>
</feature>
<keyword evidence="8 12" id="KW-1133">Transmembrane helix</keyword>
<keyword evidence="7 12" id="KW-0653">Protein transport</keyword>
<dbReference type="GO" id="GO:0005886">
    <property type="term" value="C:plasma membrane"/>
    <property type="evidence" value="ECO:0007669"/>
    <property type="project" value="UniProtKB-SubCell"/>
</dbReference>
<evidence type="ECO:0000313" key="13">
    <source>
        <dbReference type="EMBL" id="PAU94612.1"/>
    </source>
</evidence>
<dbReference type="PRINTS" id="PR00951">
    <property type="entry name" value="FLGBIOSNFLIP"/>
</dbReference>
<evidence type="ECO:0000256" key="10">
    <source>
        <dbReference type="ARBA" id="ARBA00023143"/>
    </source>
</evidence>
<sequence length="264" mass="29346">MKFFGTISWKKIGTIAGLLVLLLPVTGWASSLSYAGFNVTAFLQATPPIDLGMEGEDLSVAIQALILVTILSFGSAFITMMTSFTRIVVVFFFLRMGLGTQQSPPNKVLIGLALFLTIFIMMPTFEQVNEDAVQPYLNEEITQMEALGEASTPLKEFMVKQTREKELLFFMDMVGIESVSSVEEIPFYIVVPSFVMSELRIAFQIGFMIYLPFVVIDLVVAAVLLSMGIMFLPPVLVSLPFKILVFVLTDGWYLLVQSLVQSFN</sequence>
<dbReference type="NCBIfam" id="TIGR01103">
    <property type="entry name" value="fliP"/>
    <property type="match status" value="1"/>
</dbReference>
<comment type="subcellular location">
    <subcellularLocation>
        <location evidence="12">Cell membrane</location>
        <topology evidence="12">Multi-pass membrane protein</topology>
    </subcellularLocation>
    <subcellularLocation>
        <location evidence="12">Bacterial flagellum basal body</location>
    </subcellularLocation>
</comment>
<keyword evidence="3 12" id="KW-0813">Transport</keyword>
<evidence type="ECO:0000256" key="11">
    <source>
        <dbReference type="ARBA" id="ARBA00023225"/>
    </source>
</evidence>
<evidence type="ECO:0000313" key="14">
    <source>
        <dbReference type="Proteomes" id="UP000218831"/>
    </source>
</evidence>
<dbReference type="Pfam" id="PF00813">
    <property type="entry name" value="FliP"/>
    <property type="match status" value="1"/>
</dbReference>
<evidence type="ECO:0000256" key="7">
    <source>
        <dbReference type="ARBA" id="ARBA00022927"/>
    </source>
</evidence>
<name>A0A2A2GCV3_9BACT</name>
<dbReference type="GO" id="GO:0044781">
    <property type="term" value="P:bacterial-type flagellum organization"/>
    <property type="evidence" value="ECO:0007669"/>
    <property type="project" value="UniProtKB-UniRule"/>
</dbReference>
<protein>
    <recommendedName>
        <fullName evidence="2 12">Flagellar biosynthetic protein FliP</fullName>
    </recommendedName>
</protein>
<keyword evidence="4 12" id="KW-1003">Cell membrane</keyword>
<evidence type="ECO:0000256" key="3">
    <source>
        <dbReference type="ARBA" id="ARBA00022448"/>
    </source>
</evidence>